<evidence type="ECO:0000256" key="4">
    <source>
        <dbReference type="ARBA" id="ARBA00022801"/>
    </source>
</evidence>
<evidence type="ECO:0000313" key="8">
    <source>
        <dbReference type="EMBL" id="MFC6714003.1"/>
    </source>
</evidence>
<comment type="caution">
    <text evidence="8">The sequence shown here is derived from an EMBL/GenBank/DDBJ whole genome shotgun (WGS) entry which is preliminary data.</text>
</comment>
<dbReference type="InterPro" id="IPR005227">
    <property type="entry name" value="YqgF"/>
</dbReference>
<evidence type="ECO:0000256" key="6">
    <source>
        <dbReference type="SAM" id="MobiDB-lite"/>
    </source>
</evidence>
<evidence type="ECO:0000256" key="3">
    <source>
        <dbReference type="ARBA" id="ARBA00022722"/>
    </source>
</evidence>
<dbReference type="InterPro" id="IPR037027">
    <property type="entry name" value="YqgF/RNaseH-like_dom_sf"/>
</dbReference>
<dbReference type="Gene3D" id="3.30.420.140">
    <property type="entry name" value="YqgF/RNase H-like domain"/>
    <property type="match status" value="1"/>
</dbReference>
<dbReference type="HAMAP" id="MF_00651">
    <property type="entry name" value="Nuclease_YqgF"/>
    <property type="match status" value="1"/>
</dbReference>
<organism evidence="8 9">
    <name type="scientific">Branchiibius cervicis</name>
    <dbReference type="NCBI Taxonomy" id="908252"/>
    <lineage>
        <taxon>Bacteria</taxon>
        <taxon>Bacillati</taxon>
        <taxon>Actinomycetota</taxon>
        <taxon>Actinomycetes</taxon>
        <taxon>Micrococcales</taxon>
        <taxon>Dermacoccaceae</taxon>
        <taxon>Branchiibius</taxon>
    </lineage>
</organism>
<dbReference type="EC" id="3.1.-.-" evidence="5"/>
<keyword evidence="3 5" id="KW-0540">Nuclease</keyword>
<dbReference type="Proteomes" id="UP001596356">
    <property type="component" value="Unassembled WGS sequence"/>
</dbReference>
<dbReference type="SMART" id="SM00732">
    <property type="entry name" value="YqgFc"/>
    <property type="match status" value="1"/>
</dbReference>
<protein>
    <recommendedName>
        <fullName evidence="5">Putative pre-16S rRNA nuclease</fullName>
        <ecNumber evidence="5">3.1.-.-</ecNumber>
    </recommendedName>
</protein>
<dbReference type="InterPro" id="IPR006641">
    <property type="entry name" value="YqgF/RNaseH-like_dom"/>
</dbReference>
<feature type="region of interest" description="Disordered" evidence="6">
    <location>
        <begin position="142"/>
        <end position="170"/>
    </location>
</feature>
<gene>
    <name evidence="8" type="primary">ruvX</name>
    <name evidence="8" type="ORF">ACFQBT_09290</name>
</gene>
<sequence>MSAARIGIDVGAARVGVAVTDPGGVVVLPLTTLARDAAGDSDISQVADLVVERSAASVVVGLPLNLDGSDSASTQAARDWATRLSRLIGATPVRLVDERLTTVSAYRDLRDGGKNARQARAYIDQQSAALILQVAVDTERTTGRPAGVRVGGRKPRQKKGRRPPGDVAKG</sequence>
<keyword evidence="1 5" id="KW-0963">Cytoplasm</keyword>
<dbReference type="RefSeq" id="WP_377822176.1">
    <property type="nucleotide sequence ID" value="NZ_JBHSWJ010000002.1"/>
</dbReference>
<reference evidence="9" key="1">
    <citation type="journal article" date="2019" name="Int. J. Syst. Evol. Microbiol.">
        <title>The Global Catalogue of Microorganisms (GCM) 10K type strain sequencing project: providing services to taxonomists for standard genome sequencing and annotation.</title>
        <authorList>
            <consortium name="The Broad Institute Genomics Platform"/>
            <consortium name="The Broad Institute Genome Sequencing Center for Infectious Disease"/>
            <person name="Wu L."/>
            <person name="Ma J."/>
        </authorList>
    </citation>
    <scope>NUCLEOTIDE SEQUENCE [LARGE SCALE GENOMIC DNA]</scope>
    <source>
        <strain evidence="9">NBRC 106593</strain>
    </source>
</reference>
<comment type="similarity">
    <text evidence="5">Belongs to the YqgF HJR family.</text>
</comment>
<dbReference type="NCBIfam" id="TIGR00250">
    <property type="entry name" value="RNAse_H_YqgF"/>
    <property type="match status" value="1"/>
</dbReference>
<dbReference type="EMBL" id="JBHSWJ010000002">
    <property type="protein sequence ID" value="MFC6714003.1"/>
    <property type="molecule type" value="Genomic_DNA"/>
</dbReference>
<evidence type="ECO:0000259" key="7">
    <source>
        <dbReference type="SMART" id="SM00732"/>
    </source>
</evidence>
<dbReference type="Pfam" id="PF03652">
    <property type="entry name" value="RuvX"/>
    <property type="match status" value="1"/>
</dbReference>
<evidence type="ECO:0000313" key="9">
    <source>
        <dbReference type="Proteomes" id="UP001596356"/>
    </source>
</evidence>
<dbReference type="InterPro" id="IPR012337">
    <property type="entry name" value="RNaseH-like_sf"/>
</dbReference>
<evidence type="ECO:0000256" key="2">
    <source>
        <dbReference type="ARBA" id="ARBA00022517"/>
    </source>
</evidence>
<keyword evidence="4 5" id="KW-0378">Hydrolase</keyword>
<evidence type="ECO:0000256" key="5">
    <source>
        <dbReference type="HAMAP-Rule" id="MF_00651"/>
    </source>
</evidence>
<comment type="function">
    <text evidence="5">Could be a nuclease involved in processing of the 5'-end of pre-16S rRNA.</text>
</comment>
<dbReference type="CDD" id="cd16964">
    <property type="entry name" value="YqgF"/>
    <property type="match status" value="1"/>
</dbReference>
<dbReference type="PANTHER" id="PTHR33317:SF4">
    <property type="entry name" value="POLYNUCLEOTIDYL TRANSFERASE, RIBONUCLEASE H-LIKE SUPERFAMILY PROTEIN"/>
    <property type="match status" value="1"/>
</dbReference>
<feature type="compositionally biased region" description="Basic residues" evidence="6">
    <location>
        <begin position="151"/>
        <end position="162"/>
    </location>
</feature>
<feature type="domain" description="YqgF/RNase H-like" evidence="7">
    <location>
        <begin position="3"/>
        <end position="105"/>
    </location>
</feature>
<proteinExistence type="inferred from homology"/>
<comment type="subcellular location">
    <subcellularLocation>
        <location evidence="5">Cytoplasm</location>
    </subcellularLocation>
</comment>
<dbReference type="PANTHER" id="PTHR33317">
    <property type="entry name" value="POLYNUCLEOTIDYL TRANSFERASE, RIBONUCLEASE H-LIKE SUPERFAMILY PROTEIN"/>
    <property type="match status" value="1"/>
</dbReference>
<accession>A0ABW2ATM1</accession>
<keyword evidence="2 5" id="KW-0690">Ribosome biogenesis</keyword>
<dbReference type="SUPFAM" id="SSF53098">
    <property type="entry name" value="Ribonuclease H-like"/>
    <property type="match status" value="1"/>
</dbReference>
<evidence type="ECO:0000256" key="1">
    <source>
        <dbReference type="ARBA" id="ARBA00022490"/>
    </source>
</evidence>
<name>A0ABW2ATM1_9MICO</name>
<keyword evidence="9" id="KW-1185">Reference proteome</keyword>